<feature type="transmembrane region" description="Helical" evidence="8">
    <location>
        <begin position="962"/>
        <end position="986"/>
    </location>
</feature>
<keyword evidence="6 8" id="KW-0472">Membrane</keyword>
<feature type="region of interest" description="Disordered" evidence="7">
    <location>
        <begin position="631"/>
        <end position="661"/>
    </location>
</feature>
<gene>
    <name evidence="9" type="ORF">Agub_g7931</name>
</gene>
<accession>A0AAD3DQZ2</accession>
<name>A0AAD3DQZ2_9CHLO</name>
<sequence length="1096" mass="115884">MEWAEYTWIVVVSVLAAFFTAYGIGANDVANAFGSSVAARTLTMRQALLIAAVCEFSGAVLLGSEVTRTVASGIARLVVFEREPEIYMYGMLCSLAASGAWLLLATYLSLPVSTTHATVGGVLGFAFVYGGRHAVVWLEPQEGFPYMGGLVPIVLAWFTSPLLSGVASTSLFLLVRTAILRRENSLQLALWSLPLLVLVTVFINLFFVLYKGSEARLTWDANRCAWVSAAAAGGCSLLTALIGLPFVRRRVYEAALLRRKRHLAQMARASSPQQRDKDGDPEKDREVTNQESGKSPARGSHSHSLHPHPHHSLNPQHSHSHSHHHHHHHPQHLARTTGGASPAVSPSDSLTRDAQLQQQQLQQSGGLAAGNGGVMAGGGGGGRAAPGLMMVSPFARGSATAGSMTTMVPVAMGVGNAAGAGVAGATAAGGEEQLGTQQQQQQESGQQQQQLLQQVETGNGMASSTVPSGSHVDAGSQQLQLQQWSAGQQVPGHEAGYQQQGQYAAAGQYWQQQQQAQQQYYLPQQPYDQQQQYAWQVQGQGWQQQQQQQGWQHYYSMQQQQPQGQQQQQQQAIGGVQFQYQPQFYNNNNFNNSNNQYWDAQQQQQQPYDPAWSQQQQWQLQQQQQQQLQGGVPAAAAATATDEQQQPVGAPSTHTGPGPIAEAVEEPEDLAHLAHLARMPQGPGPVAEAVSGGSAGGGLGTGSWPLTGVATGAHSSAHESGYGVGGGGGGVMVNSGGGGGGGGGDGDGGSDGDDDGGQQQEGSSEEGGSGGSADMHWQKTFDQLKAVVLHGTNVDIHSCLEEGGDEVAAAIHAQAEVFDPSTEHAFKYLQVVTAICDSFSHGANDVANSVGPLAAVWAVYRHMRVDYDSTLPVWILILGGAGIVVGLATYGYNIIRAIGVRLSVITPARGFCIELSTALVVVLASKYGLPISTTHCQVGATAGMGLIEGSSGVNWRLSLQFLAGWVVTMLITGLLSAGMFAAGAYAPSVQQGRQLRSYQDALADVTSRLDLLLNRTNTAALSDPTAWGTYSPDLAAALAADFSALQLQATRGSSTATRPVQHVTANEMTQLLGRALDTYLNNSFPYIGGVQARDQA</sequence>
<keyword evidence="5 8" id="KW-1133">Transmembrane helix</keyword>
<protein>
    <recommendedName>
        <fullName evidence="11">Phosphate transporter</fullName>
    </recommendedName>
</protein>
<feature type="region of interest" description="Disordered" evidence="7">
    <location>
        <begin position="263"/>
        <end position="369"/>
    </location>
</feature>
<feature type="compositionally biased region" description="Low complexity" evidence="7">
    <location>
        <begin position="354"/>
        <end position="366"/>
    </location>
</feature>
<feature type="transmembrane region" description="Helical" evidence="8">
    <location>
        <begin position="47"/>
        <end position="66"/>
    </location>
</feature>
<feature type="compositionally biased region" description="Basic residues" evidence="7">
    <location>
        <begin position="300"/>
        <end position="311"/>
    </location>
</feature>
<feature type="region of interest" description="Disordered" evidence="7">
    <location>
        <begin position="429"/>
        <end position="495"/>
    </location>
</feature>
<feature type="compositionally biased region" description="Low complexity" evidence="7">
    <location>
        <begin position="429"/>
        <end position="454"/>
    </location>
</feature>
<evidence type="ECO:0000313" key="9">
    <source>
        <dbReference type="EMBL" id="GFR46424.1"/>
    </source>
</evidence>
<evidence type="ECO:0000256" key="6">
    <source>
        <dbReference type="ARBA" id="ARBA00023136"/>
    </source>
</evidence>
<feature type="compositionally biased region" description="Polar residues" evidence="7">
    <location>
        <begin position="455"/>
        <end position="468"/>
    </location>
</feature>
<keyword evidence="3" id="KW-0592">Phosphate transport</keyword>
<evidence type="ECO:0000256" key="7">
    <source>
        <dbReference type="SAM" id="MobiDB-lite"/>
    </source>
</evidence>
<proteinExistence type="predicted"/>
<keyword evidence="4 8" id="KW-0812">Transmembrane</keyword>
<comment type="caution">
    <text evidence="9">The sequence shown here is derived from an EMBL/GenBank/DDBJ whole genome shotgun (WGS) entry which is preliminary data.</text>
</comment>
<evidence type="ECO:0008006" key="11">
    <source>
        <dbReference type="Google" id="ProtNLM"/>
    </source>
</evidence>
<evidence type="ECO:0000256" key="8">
    <source>
        <dbReference type="SAM" id="Phobius"/>
    </source>
</evidence>
<feature type="compositionally biased region" description="Basic residues" evidence="7">
    <location>
        <begin position="318"/>
        <end position="332"/>
    </location>
</feature>
<feature type="compositionally biased region" description="Low complexity" evidence="7">
    <location>
        <begin position="474"/>
        <end position="495"/>
    </location>
</feature>
<organism evidence="9 10">
    <name type="scientific">Astrephomene gubernaculifera</name>
    <dbReference type="NCBI Taxonomy" id="47775"/>
    <lineage>
        <taxon>Eukaryota</taxon>
        <taxon>Viridiplantae</taxon>
        <taxon>Chlorophyta</taxon>
        <taxon>core chlorophytes</taxon>
        <taxon>Chlorophyceae</taxon>
        <taxon>CS clade</taxon>
        <taxon>Chlamydomonadales</taxon>
        <taxon>Astrephomenaceae</taxon>
        <taxon>Astrephomene</taxon>
    </lineage>
</organism>
<feature type="transmembrane region" description="Helical" evidence="8">
    <location>
        <begin position="6"/>
        <end position="26"/>
    </location>
</feature>
<dbReference type="GO" id="GO:0016020">
    <property type="term" value="C:membrane"/>
    <property type="evidence" value="ECO:0007669"/>
    <property type="project" value="UniProtKB-SubCell"/>
</dbReference>
<evidence type="ECO:0000256" key="1">
    <source>
        <dbReference type="ARBA" id="ARBA00004141"/>
    </source>
</evidence>
<dbReference type="GO" id="GO:0005315">
    <property type="term" value="F:phosphate transmembrane transporter activity"/>
    <property type="evidence" value="ECO:0007669"/>
    <property type="project" value="InterPro"/>
</dbReference>
<evidence type="ECO:0000256" key="3">
    <source>
        <dbReference type="ARBA" id="ARBA00022592"/>
    </source>
</evidence>
<reference evidence="9 10" key="1">
    <citation type="journal article" date="2021" name="Sci. Rep.">
        <title>Genome sequencing of the multicellular alga Astrephomene provides insights into convergent evolution of germ-soma differentiation.</title>
        <authorList>
            <person name="Yamashita S."/>
            <person name="Yamamoto K."/>
            <person name="Matsuzaki R."/>
            <person name="Suzuki S."/>
            <person name="Yamaguchi H."/>
            <person name="Hirooka S."/>
            <person name="Minakuchi Y."/>
            <person name="Miyagishima S."/>
            <person name="Kawachi M."/>
            <person name="Toyoda A."/>
            <person name="Nozaki H."/>
        </authorList>
    </citation>
    <scope>NUCLEOTIDE SEQUENCE [LARGE SCALE GENOMIC DNA]</scope>
    <source>
        <strain evidence="9 10">NIES-4017</strain>
    </source>
</reference>
<evidence type="ECO:0000256" key="5">
    <source>
        <dbReference type="ARBA" id="ARBA00022989"/>
    </source>
</evidence>
<keyword evidence="2" id="KW-0813">Transport</keyword>
<dbReference type="PANTHER" id="PTHR11101:SF96">
    <property type="entry name" value="PHOSPHATE TRANSPORTER"/>
    <property type="match status" value="1"/>
</dbReference>
<keyword evidence="10" id="KW-1185">Reference proteome</keyword>
<comment type="subcellular location">
    <subcellularLocation>
        <location evidence="1">Membrane</location>
        <topology evidence="1">Multi-pass membrane protein</topology>
    </subcellularLocation>
</comment>
<dbReference type="EMBL" id="BMAR01000014">
    <property type="protein sequence ID" value="GFR46424.1"/>
    <property type="molecule type" value="Genomic_DNA"/>
</dbReference>
<feature type="transmembrane region" description="Helical" evidence="8">
    <location>
        <begin position="150"/>
        <end position="176"/>
    </location>
</feature>
<dbReference type="InterPro" id="IPR001204">
    <property type="entry name" value="Phos_transporter"/>
</dbReference>
<feature type="compositionally biased region" description="Gly residues" evidence="7">
    <location>
        <begin position="733"/>
        <end position="747"/>
    </location>
</feature>
<dbReference type="Proteomes" id="UP001054857">
    <property type="component" value="Unassembled WGS sequence"/>
</dbReference>
<feature type="region of interest" description="Disordered" evidence="7">
    <location>
        <begin position="679"/>
        <end position="702"/>
    </location>
</feature>
<evidence type="ECO:0000313" key="10">
    <source>
        <dbReference type="Proteomes" id="UP001054857"/>
    </source>
</evidence>
<feature type="transmembrane region" description="Helical" evidence="8">
    <location>
        <begin position="86"/>
        <end position="110"/>
    </location>
</feature>
<evidence type="ECO:0000256" key="4">
    <source>
        <dbReference type="ARBA" id="ARBA00022692"/>
    </source>
</evidence>
<evidence type="ECO:0000256" key="2">
    <source>
        <dbReference type="ARBA" id="ARBA00022448"/>
    </source>
</evidence>
<feature type="transmembrane region" description="Helical" evidence="8">
    <location>
        <begin position="188"/>
        <end position="210"/>
    </location>
</feature>
<dbReference type="GO" id="GO:0035435">
    <property type="term" value="P:phosphate ion transmembrane transport"/>
    <property type="evidence" value="ECO:0007669"/>
    <property type="project" value="TreeGrafter"/>
</dbReference>
<feature type="transmembrane region" description="Helical" evidence="8">
    <location>
        <begin position="225"/>
        <end position="247"/>
    </location>
</feature>
<dbReference type="PANTHER" id="PTHR11101">
    <property type="entry name" value="PHOSPHATE TRANSPORTER"/>
    <property type="match status" value="1"/>
</dbReference>
<dbReference type="Pfam" id="PF01384">
    <property type="entry name" value="PHO4"/>
    <property type="match status" value="1"/>
</dbReference>
<feature type="transmembrane region" description="Helical" evidence="8">
    <location>
        <begin position="117"/>
        <end position="138"/>
    </location>
</feature>
<feature type="region of interest" description="Disordered" evidence="7">
    <location>
        <begin position="733"/>
        <end position="775"/>
    </location>
</feature>
<feature type="compositionally biased region" description="Low complexity" evidence="7">
    <location>
        <begin position="631"/>
        <end position="646"/>
    </location>
</feature>
<feature type="compositionally biased region" description="Basic and acidic residues" evidence="7">
    <location>
        <begin position="274"/>
        <end position="288"/>
    </location>
</feature>
<feature type="transmembrane region" description="Helical" evidence="8">
    <location>
        <begin position="871"/>
        <end position="892"/>
    </location>
</feature>
<dbReference type="AlphaFoldDB" id="A0AAD3DQZ2"/>